<evidence type="ECO:0000313" key="4">
    <source>
        <dbReference type="EMBL" id="TWB23740.1"/>
    </source>
</evidence>
<dbReference type="Gene3D" id="3.30.2290.10">
    <property type="entry name" value="PmbA/TldD superfamily"/>
    <property type="match status" value="1"/>
</dbReference>
<dbReference type="Pfam" id="PF01523">
    <property type="entry name" value="PmbA_TldD_1st"/>
    <property type="match status" value="1"/>
</dbReference>
<dbReference type="InterPro" id="IPR047657">
    <property type="entry name" value="PmbA"/>
</dbReference>
<dbReference type="InterPro" id="IPR036059">
    <property type="entry name" value="TldD/PmbA_sf"/>
</dbReference>
<dbReference type="PANTHER" id="PTHR43421">
    <property type="entry name" value="METALLOPROTEASE PMBA"/>
    <property type="match status" value="1"/>
</dbReference>
<dbReference type="GO" id="GO:0005829">
    <property type="term" value="C:cytosol"/>
    <property type="evidence" value="ECO:0007669"/>
    <property type="project" value="TreeGrafter"/>
</dbReference>
<evidence type="ECO:0000256" key="1">
    <source>
        <dbReference type="ARBA" id="ARBA00005836"/>
    </source>
</evidence>
<dbReference type="InterPro" id="IPR002510">
    <property type="entry name" value="Metalloprtase-TldD/E_N"/>
</dbReference>
<feature type="domain" description="Metalloprotease TldD/E C-terminal" evidence="3">
    <location>
        <begin position="240"/>
        <end position="450"/>
    </location>
</feature>
<dbReference type="InterPro" id="IPR045569">
    <property type="entry name" value="Metalloprtase-TldD/E_C"/>
</dbReference>
<reference evidence="4 5" key="1">
    <citation type="submission" date="2019-06" db="EMBL/GenBank/DDBJ databases">
        <title>Genomic Encyclopedia of Type Strains, Phase IV (KMG-V): Genome sequencing to study the core and pangenomes of soil and plant-associated prokaryotes.</title>
        <authorList>
            <person name="Whitman W."/>
        </authorList>
    </citation>
    <scope>NUCLEOTIDE SEQUENCE [LARGE SCALE GENOMIC DNA]</scope>
    <source>
        <strain evidence="4 5">BR 11880</strain>
    </source>
</reference>
<name>A0A560FQD5_9PROT</name>
<dbReference type="RefSeq" id="WP_145748908.1">
    <property type="nucleotide sequence ID" value="NZ_VITN01000002.1"/>
</dbReference>
<comment type="caution">
    <text evidence="4">The sequence shown here is derived from an EMBL/GenBank/DDBJ whole genome shotgun (WGS) entry which is preliminary data.</text>
</comment>
<dbReference type="Pfam" id="PF19289">
    <property type="entry name" value="PmbA_TldD_3rd"/>
    <property type="match status" value="1"/>
</dbReference>
<dbReference type="PANTHER" id="PTHR43421:SF1">
    <property type="entry name" value="METALLOPROTEASE PMBA"/>
    <property type="match status" value="1"/>
</dbReference>
<dbReference type="GO" id="GO:0008237">
    <property type="term" value="F:metallopeptidase activity"/>
    <property type="evidence" value="ECO:0007669"/>
    <property type="project" value="InterPro"/>
</dbReference>
<evidence type="ECO:0000259" key="2">
    <source>
        <dbReference type="Pfam" id="PF01523"/>
    </source>
</evidence>
<dbReference type="AlphaFoldDB" id="A0A560FQD5"/>
<accession>A0A560FQD5</accession>
<dbReference type="EMBL" id="VITN01000002">
    <property type="protein sequence ID" value="TWB23740.1"/>
    <property type="molecule type" value="Genomic_DNA"/>
</dbReference>
<feature type="domain" description="Metalloprotease TldD/E N-terminal" evidence="2">
    <location>
        <begin position="37"/>
        <end position="95"/>
    </location>
</feature>
<dbReference type="InterPro" id="IPR035068">
    <property type="entry name" value="TldD/PmbA_N"/>
</dbReference>
<sequence>MISAYISDSEADLRAASQQAVELALCAGGKQASASAVSGGGLQLGLRDGRLETAVRSGHRSLNLTVFKDGRVGSASTTTLDAEAIKRLVQEAVSIMQWAQPDADNGLADAADLAHDVPQPLRYEPAGDDAAAMAEEASGMERALHAVEMPAGTELRTSEVGLNCSEALSVMVTSSGFCRATLASTQARWCSALAARDGAMARDYAQSMACRRSDLRPAAWLAEWALRGATGQLGARTVPSGTGPVLFSPRTAQVLIEDLVGALMGAAQYRRASFLAGALGEQVAADHIDLIEDPFEPWGLASGAYDAEGVAGSRRPILDAGVVGGYFLNSLNARRLGMRTTGNASGPYNLTLSSRRPGGDGLAMRRHLGTGLLVTAITGGRTDPATGHWNRAVEGYWVEDGVPGFPVAGITLSGDMRTMLRGITHVGDDVERFGAFRTGSILVDAMHIGGRA</sequence>
<gene>
    <name evidence="4" type="ORF">FBZ89_102497</name>
</gene>
<dbReference type="GO" id="GO:0006508">
    <property type="term" value="P:proteolysis"/>
    <property type="evidence" value="ECO:0007669"/>
    <property type="project" value="InterPro"/>
</dbReference>
<dbReference type="Proteomes" id="UP000319859">
    <property type="component" value="Unassembled WGS sequence"/>
</dbReference>
<dbReference type="OrthoDB" id="9803618at2"/>
<evidence type="ECO:0000259" key="3">
    <source>
        <dbReference type="Pfam" id="PF19289"/>
    </source>
</evidence>
<dbReference type="SUPFAM" id="SSF111283">
    <property type="entry name" value="Putative modulator of DNA gyrase, PmbA/TldD"/>
    <property type="match status" value="1"/>
</dbReference>
<protein>
    <submittedName>
        <fullName evidence="4">Microcin-processing peptidase 1</fullName>
    </submittedName>
</protein>
<comment type="similarity">
    <text evidence="1">Belongs to the peptidase U62 family.</text>
</comment>
<evidence type="ECO:0000313" key="5">
    <source>
        <dbReference type="Proteomes" id="UP000319859"/>
    </source>
</evidence>
<organism evidence="4 5">
    <name type="scientific">Nitrospirillum amazonense</name>
    <dbReference type="NCBI Taxonomy" id="28077"/>
    <lineage>
        <taxon>Bacteria</taxon>
        <taxon>Pseudomonadati</taxon>
        <taxon>Pseudomonadota</taxon>
        <taxon>Alphaproteobacteria</taxon>
        <taxon>Rhodospirillales</taxon>
        <taxon>Azospirillaceae</taxon>
        <taxon>Nitrospirillum</taxon>
    </lineage>
</organism>
<proteinExistence type="inferred from homology"/>